<reference evidence="4" key="1">
    <citation type="submission" date="2016-06" db="EMBL/GenBank/DDBJ databases">
        <title>Genome sequencing of cellulolytic organisms.</title>
        <authorList>
            <person name="Bohra V."/>
            <person name="Dafale N.A."/>
            <person name="Purohit H.J."/>
        </authorList>
    </citation>
    <scope>NUCLEOTIDE SEQUENCE [LARGE SCALE GENOMIC DNA]</scope>
    <source>
        <strain evidence="4">ND21</strain>
    </source>
</reference>
<sequence>MSDKEQQPPTPQLTRRQLRELRNTASNPIIVDPEAADDASATAAEQTPAPAPLPRAAEPVEVPPAPVPQASVDLGSPALTRRQARLQEKIRTASIPVVTSTGEHAAVVAEPDADAPGQSDADDAARAIEPDASDEAVQSDREHDAPEAEGADSTDAETTAAPPNVIASEFEPTDSDAVDSETIAEDHVAEDHVAEDDIVANDESANDESANDESANDESADETEPERHVVSNDLGADLLAGESAATDVPASFDQLLSRSAAATGAFTTPNALILAENPDGGPLVAPVTATGEVLITGTFTLPENFGSTGVVPGVADGKEVDAVLVDGELPASSSPTPIAASAAISTIKSAEDVIRPPAPEKGSRWTVALAITAGALALALAGVLLVSLFTGVFG</sequence>
<dbReference type="RefSeq" id="WP_064956585.1">
    <property type="nucleotide sequence ID" value="NZ_LZEM01000021.1"/>
</dbReference>
<proteinExistence type="predicted"/>
<evidence type="ECO:0000256" key="1">
    <source>
        <dbReference type="SAM" id="MobiDB-lite"/>
    </source>
</evidence>
<name>A0ABX2WG14_9MICO</name>
<evidence type="ECO:0000256" key="2">
    <source>
        <dbReference type="SAM" id="Phobius"/>
    </source>
</evidence>
<keyword evidence="2" id="KW-1133">Transmembrane helix</keyword>
<gene>
    <name evidence="3" type="ORF">A9Z40_07285</name>
</gene>
<feature type="compositionally biased region" description="Acidic residues" evidence="1">
    <location>
        <begin position="171"/>
        <end position="183"/>
    </location>
</feature>
<dbReference type="EMBL" id="LZEM01000021">
    <property type="protein sequence ID" value="OAZ39633.1"/>
    <property type="molecule type" value="Genomic_DNA"/>
</dbReference>
<keyword evidence="2" id="KW-0472">Membrane</keyword>
<dbReference type="Proteomes" id="UP000093918">
    <property type="component" value="Unassembled WGS sequence"/>
</dbReference>
<protein>
    <submittedName>
        <fullName evidence="3">Uncharacterized protein</fullName>
    </submittedName>
</protein>
<keyword evidence="2" id="KW-0812">Transmembrane</keyword>
<comment type="caution">
    <text evidence="3">The sequence shown here is derived from an EMBL/GenBank/DDBJ whole genome shotgun (WGS) entry which is preliminary data.</text>
</comment>
<feature type="transmembrane region" description="Helical" evidence="2">
    <location>
        <begin position="365"/>
        <end position="393"/>
    </location>
</feature>
<feature type="compositionally biased region" description="Acidic residues" evidence="1">
    <location>
        <begin position="193"/>
        <end position="224"/>
    </location>
</feature>
<feature type="compositionally biased region" description="Low complexity" evidence="1">
    <location>
        <begin position="38"/>
        <end position="60"/>
    </location>
</feature>
<organism evidence="3 4">
    <name type="scientific">Microbacterium arborescens</name>
    <dbReference type="NCBI Taxonomy" id="33883"/>
    <lineage>
        <taxon>Bacteria</taxon>
        <taxon>Bacillati</taxon>
        <taxon>Actinomycetota</taxon>
        <taxon>Actinomycetes</taxon>
        <taxon>Micrococcales</taxon>
        <taxon>Microbacteriaceae</taxon>
        <taxon>Microbacterium</taxon>
    </lineage>
</organism>
<feature type="compositionally biased region" description="Low complexity" evidence="1">
    <location>
        <begin position="103"/>
        <end position="116"/>
    </location>
</feature>
<accession>A0ABX2WG14</accession>
<keyword evidence="4" id="KW-1185">Reference proteome</keyword>
<evidence type="ECO:0000313" key="4">
    <source>
        <dbReference type="Proteomes" id="UP000093918"/>
    </source>
</evidence>
<feature type="region of interest" description="Disordered" evidence="1">
    <location>
        <begin position="1"/>
        <end position="228"/>
    </location>
</feature>
<evidence type="ECO:0000313" key="3">
    <source>
        <dbReference type="EMBL" id="OAZ39633.1"/>
    </source>
</evidence>